<keyword evidence="2" id="KW-0472">Membrane</keyword>
<feature type="transmembrane region" description="Helical" evidence="2">
    <location>
        <begin position="97"/>
        <end position="114"/>
    </location>
</feature>
<name>A0ABD3WGJ0_SINWO</name>
<feature type="transmembrane region" description="Helical" evidence="2">
    <location>
        <begin position="72"/>
        <end position="91"/>
    </location>
</feature>
<dbReference type="InterPro" id="IPR039159">
    <property type="entry name" value="SAYSD1"/>
</dbReference>
<dbReference type="EMBL" id="JBJQND010000006">
    <property type="protein sequence ID" value="KAL3872686.1"/>
    <property type="molecule type" value="Genomic_DNA"/>
</dbReference>
<evidence type="ECO:0000313" key="4">
    <source>
        <dbReference type="EMBL" id="KAL3872686.1"/>
    </source>
</evidence>
<evidence type="ECO:0000259" key="3">
    <source>
        <dbReference type="Pfam" id="PF10260"/>
    </source>
</evidence>
<dbReference type="Pfam" id="PF10260">
    <property type="entry name" value="SAYSvFN"/>
    <property type="match status" value="1"/>
</dbReference>
<keyword evidence="2" id="KW-0812">Transmembrane</keyword>
<evidence type="ECO:0000313" key="5">
    <source>
        <dbReference type="Proteomes" id="UP001634394"/>
    </source>
</evidence>
<organism evidence="4 5">
    <name type="scientific">Sinanodonta woodiana</name>
    <name type="common">Chinese pond mussel</name>
    <name type="synonym">Anodonta woodiana</name>
    <dbReference type="NCBI Taxonomy" id="1069815"/>
    <lineage>
        <taxon>Eukaryota</taxon>
        <taxon>Metazoa</taxon>
        <taxon>Spiralia</taxon>
        <taxon>Lophotrochozoa</taxon>
        <taxon>Mollusca</taxon>
        <taxon>Bivalvia</taxon>
        <taxon>Autobranchia</taxon>
        <taxon>Heteroconchia</taxon>
        <taxon>Palaeoheterodonta</taxon>
        <taxon>Unionida</taxon>
        <taxon>Unionoidea</taxon>
        <taxon>Unionidae</taxon>
        <taxon>Unioninae</taxon>
        <taxon>Sinanodonta</taxon>
    </lineage>
</organism>
<dbReference type="PANTHER" id="PTHR13527:SF0">
    <property type="entry name" value="SAYSVFN DOMAIN-CONTAINING PROTEIN 1"/>
    <property type="match status" value="1"/>
</dbReference>
<evidence type="ECO:0000256" key="1">
    <source>
        <dbReference type="SAM" id="MobiDB-lite"/>
    </source>
</evidence>
<feature type="domain" description="SAYSvFN" evidence="3">
    <location>
        <begin position="81"/>
        <end position="149"/>
    </location>
</feature>
<dbReference type="Proteomes" id="UP001634394">
    <property type="component" value="Unassembled WGS sequence"/>
</dbReference>
<evidence type="ECO:0000256" key="2">
    <source>
        <dbReference type="SAM" id="Phobius"/>
    </source>
</evidence>
<dbReference type="InterPro" id="IPR019387">
    <property type="entry name" value="SAYSvFN_dom"/>
</dbReference>
<dbReference type="PANTHER" id="PTHR13527">
    <property type="entry name" value="SAYSVFN DOMAIN-CONTAINING PROTEIN 1"/>
    <property type="match status" value="1"/>
</dbReference>
<gene>
    <name evidence="4" type="ORF">ACJMK2_035896</name>
</gene>
<reference evidence="4 5" key="1">
    <citation type="submission" date="2024-11" db="EMBL/GenBank/DDBJ databases">
        <title>Chromosome-level genome assembly of the freshwater bivalve Anodonta woodiana.</title>
        <authorList>
            <person name="Chen X."/>
        </authorList>
    </citation>
    <scope>NUCLEOTIDE SEQUENCE [LARGE SCALE GENOMIC DNA]</scope>
    <source>
        <strain evidence="4">MN2024</strain>
        <tissue evidence="4">Gills</tissue>
    </source>
</reference>
<accession>A0ABD3WGJ0</accession>
<feature type="region of interest" description="Disordered" evidence="1">
    <location>
        <begin position="29"/>
        <end position="51"/>
    </location>
</feature>
<comment type="caution">
    <text evidence="4">The sequence shown here is derived from an EMBL/GenBank/DDBJ whole genome shotgun (WGS) entry which is preliminary data.</text>
</comment>
<sequence length="157" mass="18253">MEAKLAAYRADKQKEQSLLTKFSPTKLFLRQQKEGPLSSEENISNDSRKHTERQLGKIDTVHDAENKKTHSWLTYLNLCLKIILWLLLWAYFIHVEFGSVFFVLSLFFFLYKGTRTGPIEKKLSAYSVFNPNFETLEGTFTAEQFEKELKYGAGSVR</sequence>
<keyword evidence="5" id="KW-1185">Reference proteome</keyword>
<proteinExistence type="predicted"/>
<protein>
    <recommendedName>
        <fullName evidence="3">SAYSvFN domain-containing protein</fullName>
    </recommendedName>
</protein>
<keyword evidence="2" id="KW-1133">Transmembrane helix</keyword>
<dbReference type="AlphaFoldDB" id="A0ABD3WGJ0"/>